<evidence type="ECO:0000256" key="5">
    <source>
        <dbReference type="ARBA" id="ARBA00022777"/>
    </source>
</evidence>
<evidence type="ECO:0000256" key="6">
    <source>
        <dbReference type="ARBA" id="ARBA00022840"/>
    </source>
</evidence>
<dbReference type="InterPro" id="IPR011009">
    <property type="entry name" value="Kinase-like_dom_sf"/>
</dbReference>
<dbReference type="FunFam" id="3.30.200.20:FF:000035">
    <property type="entry name" value="Serine/threonine protein kinase Stk1"/>
    <property type="match status" value="1"/>
</dbReference>
<dbReference type="Pfam" id="PF00069">
    <property type="entry name" value="Pkinase"/>
    <property type="match status" value="1"/>
</dbReference>
<keyword evidence="10" id="KW-0472">Membrane</keyword>
<keyword evidence="4" id="KW-0547">Nucleotide-binding</keyword>
<geneLocation type="plasmid" evidence="12">
    <name>pJCM18538</name>
</geneLocation>
<reference evidence="12 13" key="1">
    <citation type="journal article" date="2019" name="Emerg. Microbes Infect.">
        <title>Comprehensive subspecies identification of 175 nontuberculous mycobacteria species based on 7547 genomic profiles.</title>
        <authorList>
            <person name="Matsumoto Y."/>
            <person name="Kinjo T."/>
            <person name="Motooka D."/>
            <person name="Nabeya D."/>
            <person name="Jung N."/>
            <person name="Uechi K."/>
            <person name="Horii T."/>
            <person name="Iida T."/>
            <person name="Fujita J."/>
            <person name="Nakamura S."/>
        </authorList>
    </citation>
    <scope>NUCLEOTIDE SEQUENCE [LARGE SCALE GENOMIC DNA]</scope>
    <source>
        <strain evidence="12 13">JCM 18538</strain>
        <plasmid evidence="12">pJCM18538</plasmid>
    </source>
</reference>
<evidence type="ECO:0000259" key="11">
    <source>
        <dbReference type="PROSITE" id="PS50011"/>
    </source>
</evidence>
<dbReference type="GO" id="GO:0005524">
    <property type="term" value="F:ATP binding"/>
    <property type="evidence" value="ECO:0007669"/>
    <property type="project" value="UniProtKB-KW"/>
</dbReference>
<dbReference type="SMART" id="SM00220">
    <property type="entry name" value="S_TKc"/>
    <property type="match status" value="1"/>
</dbReference>
<dbReference type="Gene3D" id="3.30.200.20">
    <property type="entry name" value="Phosphorylase Kinase, domain 1"/>
    <property type="match status" value="1"/>
</dbReference>
<evidence type="ECO:0000256" key="4">
    <source>
        <dbReference type="ARBA" id="ARBA00022741"/>
    </source>
</evidence>
<comment type="catalytic activity">
    <reaction evidence="8">
        <text>L-seryl-[protein] + ATP = O-phospho-L-seryl-[protein] + ADP + H(+)</text>
        <dbReference type="Rhea" id="RHEA:17989"/>
        <dbReference type="Rhea" id="RHEA-COMP:9863"/>
        <dbReference type="Rhea" id="RHEA-COMP:11604"/>
        <dbReference type="ChEBI" id="CHEBI:15378"/>
        <dbReference type="ChEBI" id="CHEBI:29999"/>
        <dbReference type="ChEBI" id="CHEBI:30616"/>
        <dbReference type="ChEBI" id="CHEBI:83421"/>
        <dbReference type="ChEBI" id="CHEBI:456216"/>
        <dbReference type="EC" id="2.7.11.1"/>
    </reaction>
</comment>
<keyword evidence="6" id="KW-0067">ATP-binding</keyword>
<sequence>MFAVGSLVAGYRIEQVLATGATGTVYRAKHPTLPRRDALKVLSADLSRDPAFRERFIREADIASLLDHPNIVSIYDRGEAEDGHLWIAMQYVAGTDAEAALQAGTMTAARAIRIAGEVAKALDYAHQRNVVHHDVKPGNVLLASGSHADEHVLLTDFGVARAAGSSHEPGRPDSDSTVAVTLAYAAPEVIAGDAIDRRADIYSLGCTLFRMLTGKQPFYTAEGTTAVARAHLYQTPPRVSDHLPGATRQLDVVVARALAKYPEDRFGSAREFAAAAAASAASLTGERPDPSSSRGGQARHGTTLSLDPLRRNVAERVRSVSEQIRSAHGPLRQVRERPVVVIWAVFAVLATISVILWAKLLWPPSSEPEGTSAATSPATTTSSATAGPAALVRLLPPGYSRGTCARVPTASDVTAAVSCGPNADPGGPTTSTYTLSRDLPALRKAFTDVVNRSAPVICPPNIQSPGPWRRNDSPTVVRGTLFCGVQAGQPIVAWTDEQKRLLGVARAQAPGAALDALYAWWSTHS</sequence>
<dbReference type="PROSITE" id="PS50011">
    <property type="entry name" value="PROTEIN_KINASE_DOM"/>
    <property type="match status" value="1"/>
</dbReference>
<evidence type="ECO:0000256" key="7">
    <source>
        <dbReference type="ARBA" id="ARBA00047899"/>
    </source>
</evidence>
<comment type="catalytic activity">
    <reaction evidence="7">
        <text>L-threonyl-[protein] + ATP = O-phospho-L-threonyl-[protein] + ADP + H(+)</text>
        <dbReference type="Rhea" id="RHEA:46608"/>
        <dbReference type="Rhea" id="RHEA-COMP:11060"/>
        <dbReference type="Rhea" id="RHEA-COMP:11605"/>
        <dbReference type="ChEBI" id="CHEBI:15378"/>
        <dbReference type="ChEBI" id="CHEBI:30013"/>
        <dbReference type="ChEBI" id="CHEBI:30616"/>
        <dbReference type="ChEBI" id="CHEBI:61977"/>
        <dbReference type="ChEBI" id="CHEBI:456216"/>
        <dbReference type="EC" id="2.7.11.1"/>
    </reaction>
</comment>
<organism evidence="12 13">
    <name type="scientific">Mycolicibacterium arabiense</name>
    <dbReference type="NCBI Taxonomy" id="1286181"/>
    <lineage>
        <taxon>Bacteria</taxon>
        <taxon>Bacillati</taxon>
        <taxon>Actinomycetota</taxon>
        <taxon>Actinomycetes</taxon>
        <taxon>Mycobacteriales</taxon>
        <taxon>Mycobacteriaceae</taxon>
        <taxon>Mycolicibacterium</taxon>
    </lineage>
</organism>
<feature type="region of interest" description="Disordered" evidence="9">
    <location>
        <begin position="366"/>
        <end position="387"/>
    </location>
</feature>
<keyword evidence="2" id="KW-0723">Serine/threonine-protein kinase</keyword>
<dbReference type="GO" id="GO:0080090">
    <property type="term" value="P:regulation of primary metabolic process"/>
    <property type="evidence" value="ECO:0007669"/>
    <property type="project" value="UniProtKB-ARBA"/>
</dbReference>
<evidence type="ECO:0000256" key="3">
    <source>
        <dbReference type="ARBA" id="ARBA00022679"/>
    </source>
</evidence>
<proteinExistence type="predicted"/>
<dbReference type="KEGG" id="marz:MARA_00320"/>
<dbReference type="CDD" id="cd14014">
    <property type="entry name" value="STKc_PknB_like"/>
    <property type="match status" value="1"/>
</dbReference>
<feature type="compositionally biased region" description="Low complexity" evidence="9">
    <location>
        <begin position="370"/>
        <end position="387"/>
    </location>
</feature>
<evidence type="ECO:0000256" key="8">
    <source>
        <dbReference type="ARBA" id="ARBA00048679"/>
    </source>
</evidence>
<evidence type="ECO:0000256" key="2">
    <source>
        <dbReference type="ARBA" id="ARBA00022527"/>
    </source>
</evidence>
<gene>
    <name evidence="12" type="ORF">MARA_00320</name>
</gene>
<accession>A0A7I7RPT1</accession>
<dbReference type="SUPFAM" id="SSF56112">
    <property type="entry name" value="Protein kinase-like (PK-like)"/>
    <property type="match status" value="1"/>
</dbReference>
<dbReference type="InterPro" id="IPR008271">
    <property type="entry name" value="Ser/Thr_kinase_AS"/>
</dbReference>
<dbReference type="PANTHER" id="PTHR43289">
    <property type="entry name" value="MITOGEN-ACTIVATED PROTEIN KINASE KINASE KINASE 20-RELATED"/>
    <property type="match status" value="1"/>
</dbReference>
<dbReference type="AlphaFoldDB" id="A0A7I7RPT1"/>
<keyword evidence="3" id="KW-0808">Transferase</keyword>
<dbReference type="InterPro" id="IPR000719">
    <property type="entry name" value="Prot_kinase_dom"/>
</dbReference>
<dbReference type="GO" id="GO:0004674">
    <property type="term" value="F:protein serine/threonine kinase activity"/>
    <property type="evidence" value="ECO:0007669"/>
    <property type="project" value="UniProtKB-KW"/>
</dbReference>
<feature type="domain" description="Protein kinase" evidence="11">
    <location>
        <begin position="11"/>
        <end position="283"/>
    </location>
</feature>
<feature type="transmembrane region" description="Helical" evidence="10">
    <location>
        <begin position="340"/>
        <end position="362"/>
    </location>
</feature>
<dbReference type="PROSITE" id="PS00108">
    <property type="entry name" value="PROTEIN_KINASE_ST"/>
    <property type="match status" value="1"/>
</dbReference>
<dbReference type="RefSeq" id="WP_163916071.1">
    <property type="nucleotide sequence ID" value="NZ_AP022592.1"/>
</dbReference>
<evidence type="ECO:0000256" key="9">
    <source>
        <dbReference type="SAM" id="MobiDB-lite"/>
    </source>
</evidence>
<dbReference type="EC" id="2.7.11.1" evidence="1"/>
<evidence type="ECO:0000256" key="10">
    <source>
        <dbReference type="SAM" id="Phobius"/>
    </source>
</evidence>
<name>A0A7I7RPT1_9MYCO</name>
<keyword evidence="13" id="KW-1185">Reference proteome</keyword>
<keyword evidence="12" id="KW-0614">Plasmid</keyword>
<evidence type="ECO:0000313" key="13">
    <source>
        <dbReference type="Proteomes" id="UP000467428"/>
    </source>
</evidence>
<keyword evidence="5" id="KW-0418">Kinase</keyword>
<evidence type="ECO:0000313" key="12">
    <source>
        <dbReference type="EMBL" id="BBY46602.1"/>
    </source>
</evidence>
<feature type="compositionally biased region" description="Polar residues" evidence="9">
    <location>
        <begin position="290"/>
        <end position="305"/>
    </location>
</feature>
<protein>
    <recommendedName>
        <fullName evidence="1">non-specific serine/threonine protein kinase</fullName>
        <ecNumber evidence="1">2.7.11.1</ecNumber>
    </recommendedName>
</protein>
<feature type="region of interest" description="Disordered" evidence="9">
    <location>
        <begin position="283"/>
        <end position="308"/>
    </location>
</feature>
<dbReference type="Gene3D" id="1.10.510.10">
    <property type="entry name" value="Transferase(Phosphotransferase) domain 1"/>
    <property type="match status" value="1"/>
</dbReference>
<dbReference type="EMBL" id="AP022592">
    <property type="protein sequence ID" value="BBY46602.1"/>
    <property type="molecule type" value="Genomic_DNA"/>
</dbReference>
<evidence type="ECO:0000256" key="1">
    <source>
        <dbReference type="ARBA" id="ARBA00012513"/>
    </source>
</evidence>
<keyword evidence="10" id="KW-1133">Transmembrane helix</keyword>
<dbReference type="PANTHER" id="PTHR43289:SF6">
    <property type="entry name" value="SERINE_THREONINE-PROTEIN KINASE NEKL-3"/>
    <property type="match status" value="1"/>
</dbReference>
<dbReference type="Proteomes" id="UP000467428">
    <property type="component" value="Plasmid pJCM18538"/>
</dbReference>
<keyword evidence="10" id="KW-0812">Transmembrane</keyword>